<evidence type="ECO:0000313" key="1">
    <source>
        <dbReference type="EMBL" id="GAG80075.1"/>
    </source>
</evidence>
<comment type="caution">
    <text evidence="1">The sequence shown here is derived from an EMBL/GenBank/DDBJ whole genome shotgun (WGS) entry which is preliminary data.</text>
</comment>
<organism evidence="1">
    <name type="scientific">marine sediment metagenome</name>
    <dbReference type="NCBI Taxonomy" id="412755"/>
    <lineage>
        <taxon>unclassified sequences</taxon>
        <taxon>metagenomes</taxon>
        <taxon>ecological metagenomes</taxon>
    </lineage>
</organism>
<protein>
    <submittedName>
        <fullName evidence="1">Uncharacterized protein</fullName>
    </submittedName>
</protein>
<dbReference type="EMBL" id="BART01017637">
    <property type="protein sequence ID" value="GAG80075.1"/>
    <property type="molecule type" value="Genomic_DNA"/>
</dbReference>
<gene>
    <name evidence="1" type="ORF">S01H4_33495</name>
</gene>
<name>X1ACB9_9ZZZZ</name>
<sequence>METELFNLEKIKGLTAFIKVLQGKVNQVSNSVKSFEDRQQVTTLYHGNDLILKDITKLTKLVNNIDEYLKNISNYNINKFLKLNNYLINKYKQKINDNLKTIDIDNAYLIQIGLSLIESKVISKINDRITYIPSVSIKEWVDLIDALNQNTLFLKSVENLREYSKVILQNKLKIILDNIPPNVESTTIEDFKKQFHMTPSITFNEFIQSLERKFTEEELKSKKELLELTKEREEFEELKVMLGVI</sequence>
<reference evidence="1" key="1">
    <citation type="journal article" date="2014" name="Front. Microbiol.">
        <title>High frequency of phylogenetically diverse reductive dehalogenase-homologous genes in deep subseafloor sedimentary metagenomes.</title>
        <authorList>
            <person name="Kawai M."/>
            <person name="Futagami T."/>
            <person name="Toyoda A."/>
            <person name="Takaki Y."/>
            <person name="Nishi S."/>
            <person name="Hori S."/>
            <person name="Arai W."/>
            <person name="Tsubouchi T."/>
            <person name="Morono Y."/>
            <person name="Uchiyama I."/>
            <person name="Ito T."/>
            <person name="Fujiyama A."/>
            <person name="Inagaki F."/>
            <person name="Takami H."/>
        </authorList>
    </citation>
    <scope>NUCLEOTIDE SEQUENCE</scope>
    <source>
        <strain evidence="1">Expedition CK06-06</strain>
    </source>
</reference>
<proteinExistence type="predicted"/>
<dbReference type="AlphaFoldDB" id="X1ACB9"/>
<accession>X1ACB9</accession>